<reference evidence="2 3" key="1">
    <citation type="submission" date="2023-06" db="EMBL/GenBank/DDBJ databases">
        <authorList>
            <person name="Oyuntsetseg B."/>
            <person name="Kim S.B."/>
        </authorList>
    </citation>
    <scope>NUCLEOTIDE SEQUENCE [LARGE SCALE GENOMIC DNA]</scope>
    <source>
        <strain evidence="2 3">2-15</strain>
    </source>
</reference>
<dbReference type="EMBL" id="CP127294">
    <property type="protein sequence ID" value="WIX77126.1"/>
    <property type="molecule type" value="Genomic_DNA"/>
</dbReference>
<keyword evidence="3" id="KW-1185">Reference proteome</keyword>
<feature type="region of interest" description="Disordered" evidence="1">
    <location>
        <begin position="17"/>
        <end position="38"/>
    </location>
</feature>
<gene>
    <name evidence="2" type="ORF">QRX50_37850</name>
</gene>
<dbReference type="KEGG" id="acab:QRX50_37850"/>
<accession>A0A9Y2MSX1</accession>
<evidence type="ECO:0000256" key="1">
    <source>
        <dbReference type="SAM" id="MobiDB-lite"/>
    </source>
</evidence>
<sequence>MGFEVDVENISNAAAKLGQGTPPALSAPGSPNVGGTDRAGGFAGDYEVWLLTRQEDLDAARQQVESLVETIGNAAKSYDSSDDEARGVFLKALDSGFERIDR</sequence>
<dbReference type="AlphaFoldDB" id="A0A9Y2MSX1"/>
<evidence type="ECO:0008006" key="4">
    <source>
        <dbReference type="Google" id="ProtNLM"/>
    </source>
</evidence>
<protein>
    <recommendedName>
        <fullName evidence="4">Excreted virulence factor EspC, type VII ESX diderm</fullName>
    </recommendedName>
</protein>
<dbReference type="Proteomes" id="UP001236014">
    <property type="component" value="Chromosome"/>
</dbReference>
<dbReference type="RefSeq" id="WP_285967868.1">
    <property type="nucleotide sequence ID" value="NZ_CP127294.1"/>
</dbReference>
<evidence type="ECO:0000313" key="3">
    <source>
        <dbReference type="Proteomes" id="UP001236014"/>
    </source>
</evidence>
<name>A0A9Y2MSX1_9PSEU</name>
<evidence type="ECO:0000313" key="2">
    <source>
        <dbReference type="EMBL" id="WIX77126.1"/>
    </source>
</evidence>
<organism evidence="2 3">
    <name type="scientific">Amycolatopsis carbonis</name>
    <dbReference type="NCBI Taxonomy" id="715471"/>
    <lineage>
        <taxon>Bacteria</taxon>
        <taxon>Bacillati</taxon>
        <taxon>Actinomycetota</taxon>
        <taxon>Actinomycetes</taxon>
        <taxon>Pseudonocardiales</taxon>
        <taxon>Pseudonocardiaceae</taxon>
        <taxon>Amycolatopsis</taxon>
    </lineage>
</organism>
<proteinExistence type="predicted"/>